<evidence type="ECO:0000313" key="1">
    <source>
        <dbReference type="EMBL" id="ERE20761.1"/>
    </source>
</evidence>
<reference evidence="1 2" key="1">
    <citation type="journal article" date="2013" name="Genome Announc.">
        <title>Genome Sequence of the Pigment-Producing Bacterium Pseudogulbenkiania ferrooxidans, Isolated from Loktak Lake.</title>
        <authorList>
            <person name="Puranik S."/>
            <person name="Talkal R."/>
            <person name="Qureshi A."/>
            <person name="Khardenavis A."/>
            <person name="Kapley A."/>
            <person name="Purohit H.J."/>
        </authorList>
    </citation>
    <scope>NUCLEOTIDE SEQUENCE [LARGE SCALE GENOMIC DNA]</scope>
    <source>
        <strain evidence="1 2">EGD-HP2</strain>
    </source>
</reference>
<comment type="caution">
    <text evidence="1">The sequence shown here is derived from an EMBL/GenBank/DDBJ whole genome shotgun (WGS) entry which is preliminary data.</text>
</comment>
<dbReference type="Proteomes" id="UP000016426">
    <property type="component" value="Unassembled WGS sequence"/>
</dbReference>
<evidence type="ECO:0000313" key="2">
    <source>
        <dbReference type="Proteomes" id="UP000016426"/>
    </source>
</evidence>
<gene>
    <name evidence="1" type="ORF">O166_18275</name>
</gene>
<sequence length="80" mass="8687">MMDTSNHLLPGLFRQLGLPDEPAAIRAFISSHPLPPRVALADAPFWTPAQAAFLCQALECDAEWSEAADELAVLLQQGED</sequence>
<accession>A0ABN0ND76</accession>
<dbReference type="InterPro" id="IPR038086">
    <property type="entry name" value="DUF2789_sf"/>
</dbReference>
<dbReference type="Pfam" id="PF10982">
    <property type="entry name" value="DUF2789"/>
    <property type="match status" value="1"/>
</dbReference>
<evidence type="ECO:0008006" key="3">
    <source>
        <dbReference type="Google" id="ProtNLM"/>
    </source>
</evidence>
<protein>
    <recommendedName>
        <fullName evidence="3">DUF2789 domain-containing protein</fullName>
    </recommendedName>
</protein>
<organism evidence="1 2">
    <name type="scientific">Pseudogulbenkiania ferrooxidans EGD-HP2</name>
    <dbReference type="NCBI Taxonomy" id="1388764"/>
    <lineage>
        <taxon>Bacteria</taxon>
        <taxon>Pseudomonadati</taxon>
        <taxon>Pseudomonadota</taxon>
        <taxon>Betaproteobacteria</taxon>
        <taxon>Neisseriales</taxon>
        <taxon>Chromobacteriaceae</taxon>
        <taxon>Pseudogulbenkiania</taxon>
    </lineage>
</organism>
<dbReference type="EMBL" id="AVPH01000005">
    <property type="protein sequence ID" value="ERE20761.1"/>
    <property type="molecule type" value="Genomic_DNA"/>
</dbReference>
<dbReference type="InterPro" id="IPR021250">
    <property type="entry name" value="DUF2789"/>
</dbReference>
<proteinExistence type="predicted"/>
<name>A0ABN0ND76_9NEIS</name>
<dbReference type="Gene3D" id="1.10.10.1130">
    <property type="entry name" value="Uncharacterised protein PF10982, DUF2789"/>
    <property type="match status" value="1"/>
</dbReference>
<keyword evidence="2" id="KW-1185">Reference proteome</keyword>